<dbReference type="EMBL" id="JACGXA010000003">
    <property type="protein sequence ID" value="MBA8805770.1"/>
    <property type="molecule type" value="Genomic_DNA"/>
</dbReference>
<dbReference type="Pfam" id="PF08241">
    <property type="entry name" value="Methyltransf_11"/>
    <property type="match status" value="1"/>
</dbReference>
<protein>
    <submittedName>
        <fullName evidence="2">Cyclopropane fatty-acyl-phospholipid synthase-like methyltransferase</fullName>
    </submittedName>
</protein>
<reference evidence="2 3" key="1">
    <citation type="submission" date="2020-07" db="EMBL/GenBank/DDBJ databases">
        <title>Sequencing the genomes of 1000 actinobacteria strains.</title>
        <authorList>
            <person name="Klenk H.-P."/>
        </authorList>
    </citation>
    <scope>NUCLEOTIDE SEQUENCE [LARGE SCALE GENOMIC DNA]</scope>
    <source>
        <strain evidence="2 3">DSM 21349</strain>
    </source>
</reference>
<organism evidence="2 3">
    <name type="scientific">Nocardioides ginsengisegetis</name>
    <dbReference type="NCBI Taxonomy" id="661491"/>
    <lineage>
        <taxon>Bacteria</taxon>
        <taxon>Bacillati</taxon>
        <taxon>Actinomycetota</taxon>
        <taxon>Actinomycetes</taxon>
        <taxon>Propionibacteriales</taxon>
        <taxon>Nocardioidaceae</taxon>
        <taxon>Nocardioides</taxon>
    </lineage>
</organism>
<dbReference type="SUPFAM" id="SSF53335">
    <property type="entry name" value="S-adenosyl-L-methionine-dependent methyltransferases"/>
    <property type="match status" value="1"/>
</dbReference>
<dbReference type="GO" id="GO:0032259">
    <property type="term" value="P:methylation"/>
    <property type="evidence" value="ECO:0007669"/>
    <property type="project" value="UniProtKB-KW"/>
</dbReference>
<evidence type="ECO:0000313" key="3">
    <source>
        <dbReference type="Proteomes" id="UP000580910"/>
    </source>
</evidence>
<evidence type="ECO:0000313" key="2">
    <source>
        <dbReference type="EMBL" id="MBA8805770.1"/>
    </source>
</evidence>
<proteinExistence type="predicted"/>
<dbReference type="InterPro" id="IPR029063">
    <property type="entry name" value="SAM-dependent_MTases_sf"/>
</dbReference>
<dbReference type="GO" id="GO:0008757">
    <property type="term" value="F:S-adenosylmethionine-dependent methyltransferase activity"/>
    <property type="evidence" value="ECO:0007669"/>
    <property type="project" value="InterPro"/>
</dbReference>
<gene>
    <name evidence="2" type="ORF">FB382_004115</name>
</gene>
<keyword evidence="3" id="KW-1185">Reference proteome</keyword>
<dbReference type="Gene3D" id="3.40.50.150">
    <property type="entry name" value="Vaccinia Virus protein VP39"/>
    <property type="match status" value="1"/>
</dbReference>
<dbReference type="Proteomes" id="UP000580910">
    <property type="component" value="Unassembled WGS sequence"/>
</dbReference>
<keyword evidence="2" id="KW-0489">Methyltransferase</keyword>
<name>A0A7W3PBF4_9ACTN</name>
<dbReference type="AlphaFoldDB" id="A0A7W3PBF4"/>
<comment type="caution">
    <text evidence="2">The sequence shown here is derived from an EMBL/GenBank/DDBJ whole genome shotgun (WGS) entry which is preliminary data.</text>
</comment>
<feature type="domain" description="Methyltransferase type 11" evidence="1">
    <location>
        <begin position="53"/>
        <end position="162"/>
    </location>
</feature>
<dbReference type="InterPro" id="IPR013216">
    <property type="entry name" value="Methyltransf_11"/>
</dbReference>
<dbReference type="RefSeq" id="WP_182541793.1">
    <property type="nucleotide sequence ID" value="NZ_JACGXA010000003.1"/>
</dbReference>
<evidence type="ECO:0000259" key="1">
    <source>
        <dbReference type="Pfam" id="PF08241"/>
    </source>
</evidence>
<keyword evidence="2" id="KW-0808">Transferase</keyword>
<dbReference type="CDD" id="cd02440">
    <property type="entry name" value="AdoMet_MTases"/>
    <property type="match status" value="1"/>
</dbReference>
<accession>A0A7W3PBF4</accession>
<sequence length="231" mass="26205">MSTDLPMDIPLPPGPLRMGGAHFKKDQDFIEAGIRDVRMLRRTAGLTRRKTLLDWGCGAGRLAVGVKHLLGHVADYHGVDVQPELLNWARDHLSDAHTRFTLVDQKNARYNPDGDETYDIPAEPGSVDVLYSYSVFSHMLTEDIAGYGRTIARILSPEGRAWMTAFVEEDVPDCVENPTDYLKLDWKGALHCVRFDRRFFEATLWDAGLAVEQYVHGRETDGQSMYVLRRR</sequence>